<keyword evidence="2" id="KW-0472">Membrane</keyword>
<dbReference type="Pfam" id="PF09335">
    <property type="entry name" value="VTT_dom"/>
    <property type="match status" value="1"/>
</dbReference>
<feature type="region of interest" description="Disordered" evidence="1">
    <location>
        <begin position="62"/>
        <end position="110"/>
    </location>
</feature>
<evidence type="ECO:0000256" key="2">
    <source>
        <dbReference type="SAM" id="Phobius"/>
    </source>
</evidence>
<evidence type="ECO:0000313" key="4">
    <source>
        <dbReference type="EMBL" id="CAE0485603.1"/>
    </source>
</evidence>
<feature type="domain" description="VTT" evidence="3">
    <location>
        <begin position="183"/>
        <end position="299"/>
    </location>
</feature>
<dbReference type="InterPro" id="IPR053240">
    <property type="entry name" value="VTT_domain"/>
</dbReference>
<accession>A0A7S3QL74</accession>
<evidence type="ECO:0000259" key="3">
    <source>
        <dbReference type="Pfam" id="PF09335"/>
    </source>
</evidence>
<feature type="compositionally biased region" description="Polar residues" evidence="1">
    <location>
        <begin position="81"/>
        <end position="102"/>
    </location>
</feature>
<keyword evidence="2" id="KW-1133">Transmembrane helix</keyword>
<dbReference type="PANTHER" id="PTHR46826">
    <property type="match status" value="1"/>
</dbReference>
<gene>
    <name evidence="4" type="ORF">DTER00134_LOCUS642</name>
</gene>
<dbReference type="EMBL" id="HBIP01001497">
    <property type="protein sequence ID" value="CAE0485603.1"/>
    <property type="molecule type" value="Transcribed_RNA"/>
</dbReference>
<dbReference type="AlphaFoldDB" id="A0A7S3QL74"/>
<keyword evidence="2" id="KW-0812">Transmembrane</keyword>
<dbReference type="InterPro" id="IPR032816">
    <property type="entry name" value="VTT_dom"/>
</dbReference>
<feature type="transmembrane region" description="Helical" evidence="2">
    <location>
        <begin position="191"/>
        <end position="219"/>
    </location>
</feature>
<feature type="transmembrane region" description="Helical" evidence="2">
    <location>
        <begin position="165"/>
        <end position="185"/>
    </location>
</feature>
<organism evidence="4">
    <name type="scientific">Dunaliella tertiolecta</name>
    <name type="common">Green alga</name>
    <dbReference type="NCBI Taxonomy" id="3047"/>
    <lineage>
        <taxon>Eukaryota</taxon>
        <taxon>Viridiplantae</taxon>
        <taxon>Chlorophyta</taxon>
        <taxon>core chlorophytes</taxon>
        <taxon>Chlorophyceae</taxon>
        <taxon>CS clade</taxon>
        <taxon>Chlamydomonadales</taxon>
        <taxon>Dunaliellaceae</taxon>
        <taxon>Dunaliella</taxon>
    </lineage>
</organism>
<proteinExistence type="predicted"/>
<reference evidence="4" key="1">
    <citation type="submission" date="2021-01" db="EMBL/GenBank/DDBJ databases">
        <authorList>
            <person name="Corre E."/>
            <person name="Pelletier E."/>
            <person name="Niang G."/>
            <person name="Scheremetjew M."/>
            <person name="Finn R."/>
            <person name="Kale V."/>
            <person name="Holt S."/>
            <person name="Cochrane G."/>
            <person name="Meng A."/>
            <person name="Brown T."/>
            <person name="Cohen L."/>
        </authorList>
    </citation>
    <scope>NUCLEOTIDE SEQUENCE</scope>
    <source>
        <strain evidence="4">CCMP1320</strain>
    </source>
</reference>
<name>A0A7S3QL74_DUNTE</name>
<evidence type="ECO:0000256" key="1">
    <source>
        <dbReference type="SAM" id="MobiDB-lite"/>
    </source>
</evidence>
<sequence>MNTALLECNLSRQQAHARASTSSGSCPLAHGTRLQVHCGGRHLRGRRQQQQPLVCCRAATQRQQHQQHEQPEEPVGGINRELQSSHTPASRNPASDLTYASDSSDDEQNPLASILDEGEEGHSPQWAALTVLGLGVLVGGGYFFRDEIKDFLQYFIQSLQDMGPAGYVAYAVVYAVLELLALPAIPLTMTAGLVFGGIGGTVVVSIAATVAATIAFLIARYVARDKVRKFAYKNQKFAAIDKAIGRDSLKFVTLLRLSPLLPLAASNYLYGLTSVELGPYVLGSWIGMLPGTYAYVNAGVAGRAVVMEGGEGAMSLDPVQIGLALVTSAVAVAFIGQTAKNAIEDMEREDEQERQKEQSR</sequence>
<dbReference type="PANTHER" id="PTHR46826:SF1">
    <property type="entry name" value="TVP38_TMEM64 FAMILY MEMBRANE PROTEIN YDJX"/>
    <property type="match status" value="1"/>
</dbReference>
<protein>
    <recommendedName>
        <fullName evidence="3">VTT domain-containing protein</fullName>
    </recommendedName>
</protein>
<feature type="transmembrane region" description="Helical" evidence="2">
    <location>
        <begin position="126"/>
        <end position="144"/>
    </location>
</feature>